<feature type="transmembrane region" description="Helical" evidence="6">
    <location>
        <begin position="155"/>
        <end position="176"/>
    </location>
</feature>
<dbReference type="AlphaFoldDB" id="A0A1I7K2G3"/>
<evidence type="ECO:0000256" key="3">
    <source>
        <dbReference type="ARBA" id="ARBA00022692"/>
    </source>
</evidence>
<gene>
    <name evidence="8" type="ORF">SAMN05216552_101497</name>
</gene>
<feature type="transmembrane region" description="Helical" evidence="6">
    <location>
        <begin position="278"/>
        <end position="298"/>
    </location>
</feature>
<dbReference type="OrthoDB" id="8753116at2"/>
<name>A0A1I7K2G3_9BURK</name>
<keyword evidence="3 6" id="KW-0812">Transmembrane</keyword>
<dbReference type="EMBL" id="FPBO01000014">
    <property type="protein sequence ID" value="SFU91545.1"/>
    <property type="molecule type" value="Genomic_DNA"/>
</dbReference>
<dbReference type="STRING" id="1035707.SAMN05216552_101497"/>
<dbReference type="Proteomes" id="UP000199391">
    <property type="component" value="Unassembled WGS sequence"/>
</dbReference>
<dbReference type="RefSeq" id="WP_093556607.1">
    <property type="nucleotide sequence ID" value="NZ_FPBO01000014.1"/>
</dbReference>
<dbReference type="InterPro" id="IPR032694">
    <property type="entry name" value="CopC/D"/>
</dbReference>
<feature type="transmembrane region" description="Helical" evidence="6">
    <location>
        <begin position="197"/>
        <end position="218"/>
    </location>
</feature>
<feature type="domain" description="Copper resistance protein D" evidence="7">
    <location>
        <begin position="205"/>
        <end position="297"/>
    </location>
</feature>
<sequence length="306" mass="30873">MDTPALLQCLATFALNLALAWMVGALTARWWLRRHDGWGAAAGARLLASLRWAAPLCMVAAAAALWAAAAAMAGAPLLESGEALRLLLTQTAFGKAGQAGLAALAVLAALAWLAPSWRGFDGAASALLLAYAASRVANSHAAEQGLFSLGILVEYVHLLLIAQWTGSVAVAAWVVLPRAAAARGQAGLATVAPNRPLCRYLWPLSDTAAAALVGIVATGLYNAWHALGAPSAAIGNPYGTALIVKLVLVGVAIALGGYNKMAGFPAAARGDSPGPAMAVLRIESAVLIGAMLAAAALVGQQPPAAG</sequence>
<evidence type="ECO:0000259" key="7">
    <source>
        <dbReference type="Pfam" id="PF05425"/>
    </source>
</evidence>
<feature type="transmembrane region" description="Helical" evidence="6">
    <location>
        <begin position="238"/>
        <end position="258"/>
    </location>
</feature>
<keyword evidence="9" id="KW-1185">Reference proteome</keyword>
<keyword evidence="5 6" id="KW-0472">Membrane</keyword>
<dbReference type="PANTHER" id="PTHR34820:SF4">
    <property type="entry name" value="INNER MEMBRANE PROTEIN YEBZ"/>
    <property type="match status" value="1"/>
</dbReference>
<dbReference type="InterPro" id="IPR008457">
    <property type="entry name" value="Cu-R_CopD_dom"/>
</dbReference>
<accession>A0A1I7K2G3</accession>
<dbReference type="GO" id="GO:0006825">
    <property type="term" value="P:copper ion transport"/>
    <property type="evidence" value="ECO:0007669"/>
    <property type="project" value="InterPro"/>
</dbReference>
<evidence type="ECO:0000256" key="4">
    <source>
        <dbReference type="ARBA" id="ARBA00022989"/>
    </source>
</evidence>
<reference evidence="9" key="1">
    <citation type="submission" date="2016-10" db="EMBL/GenBank/DDBJ databases">
        <authorList>
            <person name="Varghese N."/>
            <person name="Submissions S."/>
        </authorList>
    </citation>
    <scope>NUCLEOTIDE SEQUENCE [LARGE SCALE GENOMIC DNA]</scope>
    <source>
        <strain evidence="9">CGMCC 1.11014</strain>
    </source>
</reference>
<evidence type="ECO:0000256" key="5">
    <source>
        <dbReference type="ARBA" id="ARBA00023136"/>
    </source>
</evidence>
<comment type="subcellular location">
    <subcellularLocation>
        <location evidence="1">Cell membrane</location>
        <topology evidence="1">Multi-pass membrane protein</topology>
    </subcellularLocation>
</comment>
<evidence type="ECO:0000313" key="8">
    <source>
        <dbReference type="EMBL" id="SFU91545.1"/>
    </source>
</evidence>
<organism evidence="8 9">
    <name type="scientific">Pseudoduganella namucuonensis</name>
    <dbReference type="NCBI Taxonomy" id="1035707"/>
    <lineage>
        <taxon>Bacteria</taxon>
        <taxon>Pseudomonadati</taxon>
        <taxon>Pseudomonadota</taxon>
        <taxon>Betaproteobacteria</taxon>
        <taxon>Burkholderiales</taxon>
        <taxon>Oxalobacteraceae</taxon>
        <taxon>Telluria group</taxon>
        <taxon>Pseudoduganella</taxon>
    </lineage>
</organism>
<dbReference type="PANTHER" id="PTHR34820">
    <property type="entry name" value="INNER MEMBRANE PROTEIN YEBZ"/>
    <property type="match status" value="1"/>
</dbReference>
<keyword evidence="2" id="KW-1003">Cell membrane</keyword>
<evidence type="ECO:0000256" key="1">
    <source>
        <dbReference type="ARBA" id="ARBA00004651"/>
    </source>
</evidence>
<dbReference type="GO" id="GO:0005886">
    <property type="term" value="C:plasma membrane"/>
    <property type="evidence" value="ECO:0007669"/>
    <property type="project" value="UniProtKB-SubCell"/>
</dbReference>
<keyword evidence="4 6" id="KW-1133">Transmembrane helix</keyword>
<evidence type="ECO:0000313" key="9">
    <source>
        <dbReference type="Proteomes" id="UP000199391"/>
    </source>
</evidence>
<dbReference type="Pfam" id="PF05425">
    <property type="entry name" value="CopD"/>
    <property type="match status" value="1"/>
</dbReference>
<evidence type="ECO:0000256" key="6">
    <source>
        <dbReference type="SAM" id="Phobius"/>
    </source>
</evidence>
<proteinExistence type="predicted"/>
<feature type="transmembrane region" description="Helical" evidence="6">
    <location>
        <begin position="52"/>
        <end position="78"/>
    </location>
</feature>
<protein>
    <submittedName>
        <fullName evidence="8">Putative copper resistance protein D/copper transport protein</fullName>
    </submittedName>
</protein>
<evidence type="ECO:0000256" key="2">
    <source>
        <dbReference type="ARBA" id="ARBA00022475"/>
    </source>
</evidence>